<evidence type="ECO:0000256" key="4">
    <source>
        <dbReference type="ARBA" id="ARBA00022801"/>
    </source>
</evidence>
<dbReference type="SUPFAM" id="SSF55920">
    <property type="entry name" value="Creatinase/aminopeptidase"/>
    <property type="match status" value="1"/>
</dbReference>
<evidence type="ECO:0000256" key="1">
    <source>
        <dbReference type="ARBA" id="ARBA00001936"/>
    </source>
</evidence>
<evidence type="ECO:0000256" key="3">
    <source>
        <dbReference type="ARBA" id="ARBA00022723"/>
    </source>
</evidence>
<dbReference type="Gene3D" id="3.40.350.10">
    <property type="entry name" value="Creatinase/prolidase N-terminal domain"/>
    <property type="match status" value="1"/>
</dbReference>
<evidence type="ECO:0000256" key="5">
    <source>
        <dbReference type="ARBA" id="ARBA00023211"/>
    </source>
</evidence>
<dbReference type="Pfam" id="PF05195">
    <property type="entry name" value="AMP_N"/>
    <property type="match status" value="1"/>
</dbReference>
<dbReference type="InterPro" id="IPR029149">
    <property type="entry name" value="Creatin/AminoP/Spt16_N"/>
</dbReference>
<organism evidence="7 8">
    <name type="scientific">Agrilus planipennis</name>
    <name type="common">Emerald ash borer</name>
    <name type="synonym">Agrilus marcopoli</name>
    <dbReference type="NCBI Taxonomy" id="224129"/>
    <lineage>
        <taxon>Eukaryota</taxon>
        <taxon>Metazoa</taxon>
        <taxon>Ecdysozoa</taxon>
        <taxon>Arthropoda</taxon>
        <taxon>Hexapoda</taxon>
        <taxon>Insecta</taxon>
        <taxon>Pterygota</taxon>
        <taxon>Neoptera</taxon>
        <taxon>Endopterygota</taxon>
        <taxon>Coleoptera</taxon>
        <taxon>Polyphaga</taxon>
        <taxon>Elateriformia</taxon>
        <taxon>Buprestoidea</taxon>
        <taxon>Buprestidae</taxon>
        <taxon>Agrilinae</taxon>
        <taxon>Agrilus</taxon>
    </lineage>
</organism>
<dbReference type="GO" id="GO:0005739">
    <property type="term" value="C:mitochondrion"/>
    <property type="evidence" value="ECO:0007669"/>
    <property type="project" value="TreeGrafter"/>
</dbReference>
<dbReference type="GeneID" id="108738527"/>
<dbReference type="SMART" id="SM01011">
    <property type="entry name" value="AMP_N"/>
    <property type="match status" value="1"/>
</dbReference>
<dbReference type="STRING" id="224129.A0A1W4X3V9"/>
<dbReference type="KEGG" id="apln:108738527"/>
<dbReference type="GO" id="GO:0070006">
    <property type="term" value="F:metalloaminopeptidase activity"/>
    <property type="evidence" value="ECO:0007669"/>
    <property type="project" value="InterPro"/>
</dbReference>
<name>A0A1W4X3V9_AGRPL</name>
<dbReference type="InParanoid" id="A0A1W4X3V9"/>
<dbReference type="InterPro" id="IPR036005">
    <property type="entry name" value="Creatinase/aminopeptidase-like"/>
</dbReference>
<dbReference type="PANTHER" id="PTHR43226">
    <property type="entry name" value="XAA-PRO AMINOPEPTIDASE 3"/>
    <property type="match status" value="1"/>
</dbReference>
<keyword evidence="3" id="KW-0479">Metal-binding</keyword>
<dbReference type="SUPFAM" id="SSF53092">
    <property type="entry name" value="Creatinase/prolidase N-terminal domain"/>
    <property type="match status" value="1"/>
</dbReference>
<dbReference type="AlphaFoldDB" id="A0A1W4X3V9"/>
<feature type="domain" description="Aminopeptidase P N-terminal" evidence="6">
    <location>
        <begin position="65"/>
        <end position="211"/>
    </location>
</feature>
<dbReference type="CDD" id="cd01087">
    <property type="entry name" value="Prolidase"/>
    <property type="match status" value="1"/>
</dbReference>
<gene>
    <name evidence="8" type="primary">LOC108738527</name>
</gene>
<sequence length="504" mass="57252">MFNCTLLSRSLNVSKNVFQCYCNNVAKNKINVKGYSKENIIKTYGQPTSNTHPHLIRPGEITTGIAKHEFEQRRQKFVEKLLTSALKNENSAKQHIIVIPSASKSYMSDKIPYVFRQNSDYLYLTGCQEPDTCLVITTTTSSQDYKVILFLRNKDSHSELWDGPRTGIEDASNFFGVNQGLPMTELETFLNLYFKSHPQTMLWYDFLTPIQGNIHNIMKKLQNGMTNNFWDTPVPFVHELRLIKSPAEIQLMQKSCDVASEAIMKSIIHSKPGSTEHEIFATVDYECRMNGAEFLAYPPVVAGGNRATIIHYINNNQVVNDGEMVLMDAGCEYHGYSSDITRTWPINGKFTPQQRIIYEIVETVQAQIIQWCAHFPSLDQLFDSMCILLGKYLQEVGLIPKKASQKEVIRGAYSFCPHHVSHYLGMDVHDTPSIPRKIKIVPGMIITVEPGIYISNQLNVPEEFRGIGVRIEDDVLITESGPVVLSAKCRKSREDIEKIAFYCN</sequence>
<evidence type="ECO:0000313" key="8">
    <source>
        <dbReference type="RefSeq" id="XP_018327487.1"/>
    </source>
</evidence>
<accession>A0A1W4X3V9</accession>
<dbReference type="GO" id="GO:0006508">
    <property type="term" value="P:proteolysis"/>
    <property type="evidence" value="ECO:0007669"/>
    <property type="project" value="TreeGrafter"/>
</dbReference>
<dbReference type="InterPro" id="IPR007865">
    <property type="entry name" value="Aminopep_P_N"/>
</dbReference>
<dbReference type="GO" id="GO:0030145">
    <property type="term" value="F:manganese ion binding"/>
    <property type="evidence" value="ECO:0007669"/>
    <property type="project" value="InterPro"/>
</dbReference>
<comment type="cofactor">
    <cofactor evidence="1">
        <name>Mn(2+)</name>
        <dbReference type="ChEBI" id="CHEBI:29035"/>
    </cofactor>
</comment>
<dbReference type="RefSeq" id="XP_018327487.1">
    <property type="nucleotide sequence ID" value="XM_018471985.2"/>
</dbReference>
<evidence type="ECO:0000256" key="2">
    <source>
        <dbReference type="ARBA" id="ARBA00008766"/>
    </source>
</evidence>
<dbReference type="Pfam" id="PF00557">
    <property type="entry name" value="Peptidase_M24"/>
    <property type="match status" value="1"/>
</dbReference>
<evidence type="ECO:0000259" key="6">
    <source>
        <dbReference type="SMART" id="SM01011"/>
    </source>
</evidence>
<keyword evidence="7" id="KW-1185">Reference proteome</keyword>
<reference evidence="8" key="1">
    <citation type="submission" date="2025-08" db="UniProtKB">
        <authorList>
            <consortium name="RefSeq"/>
        </authorList>
    </citation>
    <scope>IDENTIFICATION</scope>
    <source>
        <tissue evidence="8">Entire body</tissue>
    </source>
</reference>
<dbReference type="OrthoDB" id="4215474at2759"/>
<proteinExistence type="inferred from homology"/>
<dbReference type="Gene3D" id="3.90.230.10">
    <property type="entry name" value="Creatinase/methionine aminopeptidase superfamily"/>
    <property type="match status" value="1"/>
</dbReference>
<protein>
    <submittedName>
        <fullName evidence="8">Xaa-Pro aminopeptidase 3</fullName>
    </submittedName>
</protein>
<dbReference type="InterPro" id="IPR000994">
    <property type="entry name" value="Pept_M24"/>
</dbReference>
<evidence type="ECO:0000313" key="7">
    <source>
        <dbReference type="Proteomes" id="UP000192223"/>
    </source>
</evidence>
<comment type="similarity">
    <text evidence="2">Belongs to the peptidase M24B family.</text>
</comment>
<keyword evidence="8" id="KW-0031">Aminopeptidase</keyword>
<keyword evidence="5" id="KW-0464">Manganese</keyword>
<keyword evidence="8" id="KW-0645">Protease</keyword>
<dbReference type="Proteomes" id="UP000192223">
    <property type="component" value="Unplaced"/>
</dbReference>
<dbReference type="PANTHER" id="PTHR43226:SF4">
    <property type="entry name" value="XAA-PRO AMINOPEPTIDASE 3"/>
    <property type="match status" value="1"/>
</dbReference>
<keyword evidence="4" id="KW-0378">Hydrolase</keyword>
<dbReference type="InterPro" id="IPR052433">
    <property type="entry name" value="X-Pro_dipept-like"/>
</dbReference>
<dbReference type="FunCoup" id="A0A1W4X3V9">
    <property type="interactions" value="1043"/>
</dbReference>